<reference evidence="2 3" key="1">
    <citation type="submission" date="2023-07" db="EMBL/GenBank/DDBJ databases">
        <title>Sequencing the genomes of 1000 actinobacteria strains.</title>
        <authorList>
            <person name="Klenk H.-P."/>
        </authorList>
    </citation>
    <scope>NUCLEOTIDE SEQUENCE [LARGE SCALE GENOMIC DNA]</scope>
    <source>
        <strain evidence="2 3">DSM 15539</strain>
    </source>
</reference>
<dbReference type="InterPro" id="IPR004013">
    <property type="entry name" value="PHP_dom"/>
</dbReference>
<dbReference type="SUPFAM" id="SSF89550">
    <property type="entry name" value="PHP domain-like"/>
    <property type="match status" value="1"/>
</dbReference>
<dbReference type="Gene3D" id="1.10.150.650">
    <property type="match status" value="1"/>
</dbReference>
<dbReference type="EMBL" id="JAVDUJ010000001">
    <property type="protein sequence ID" value="MDR6938653.1"/>
    <property type="molecule type" value="Genomic_DNA"/>
</dbReference>
<organism evidence="2 3">
    <name type="scientific">Arcanobacterium hippocoleae</name>
    <dbReference type="NCBI Taxonomy" id="149017"/>
    <lineage>
        <taxon>Bacteria</taxon>
        <taxon>Bacillati</taxon>
        <taxon>Actinomycetota</taxon>
        <taxon>Actinomycetes</taxon>
        <taxon>Actinomycetales</taxon>
        <taxon>Actinomycetaceae</taxon>
        <taxon>Arcanobacterium</taxon>
    </lineage>
</organism>
<keyword evidence="3" id="KW-1185">Reference proteome</keyword>
<protein>
    <submittedName>
        <fullName evidence="2">Metal-dependent phosphoesterase TrpH</fullName>
    </submittedName>
</protein>
<dbReference type="Gene3D" id="3.20.20.140">
    <property type="entry name" value="Metal-dependent hydrolases"/>
    <property type="match status" value="1"/>
</dbReference>
<name>A0ABU1T009_9ACTO</name>
<proteinExistence type="predicted"/>
<comment type="caution">
    <text evidence="2">The sequence shown here is derived from an EMBL/GenBank/DDBJ whole genome shotgun (WGS) entry which is preliminary data.</text>
</comment>
<dbReference type="InterPro" id="IPR016195">
    <property type="entry name" value="Pol/histidinol_Pase-like"/>
</dbReference>
<dbReference type="RefSeq" id="WP_309954650.1">
    <property type="nucleotide sequence ID" value="NZ_JAVDUJ010000001.1"/>
</dbReference>
<dbReference type="InterPro" id="IPR003141">
    <property type="entry name" value="Pol/His_phosphatase_N"/>
</dbReference>
<sequence length="288" mass="31305">MRIDLHTHSNVSDGTDSPNELVKKAKAAGLDVLGLTDHDTIGGWNAAVKAAKQEQICLVRGMETTTNYDGVIVHLLAYLFDPNHPKLQEHFLRMRSGRRDRVQEMACRLAADYPISVERILASAGAEGTLGRPHLADELVRIGVIANRSQAFAEIIKPGSKYYVRNESPNLLDFVGWIREAGGKSVIAHPKAPARGKILSDAGIRESAAAGLFGIEIAHRDNADSERAGLKRLADELGLAEFGSSDYHGAGKPNRIGENTTCEDVYRELIRDVYLPVISACEEGTNGI</sequence>
<accession>A0ABU1T009</accession>
<dbReference type="PANTHER" id="PTHR42924:SF3">
    <property type="entry name" value="POLYMERASE_HISTIDINOL PHOSPHATASE N-TERMINAL DOMAIN-CONTAINING PROTEIN"/>
    <property type="match status" value="1"/>
</dbReference>
<dbReference type="CDD" id="cd07438">
    <property type="entry name" value="PHP_HisPPase_AMP"/>
    <property type="match status" value="1"/>
</dbReference>
<evidence type="ECO:0000313" key="2">
    <source>
        <dbReference type="EMBL" id="MDR6938653.1"/>
    </source>
</evidence>
<evidence type="ECO:0000259" key="1">
    <source>
        <dbReference type="SMART" id="SM00481"/>
    </source>
</evidence>
<gene>
    <name evidence="2" type="ORF">J2S36_000196</name>
</gene>
<dbReference type="Proteomes" id="UP001266099">
    <property type="component" value="Unassembled WGS sequence"/>
</dbReference>
<dbReference type="SMART" id="SM00481">
    <property type="entry name" value="POLIIIAc"/>
    <property type="match status" value="1"/>
</dbReference>
<evidence type="ECO:0000313" key="3">
    <source>
        <dbReference type="Proteomes" id="UP001266099"/>
    </source>
</evidence>
<dbReference type="PANTHER" id="PTHR42924">
    <property type="entry name" value="EXONUCLEASE"/>
    <property type="match status" value="1"/>
</dbReference>
<dbReference type="InterPro" id="IPR052018">
    <property type="entry name" value="PHP_domain"/>
</dbReference>
<dbReference type="Pfam" id="PF02811">
    <property type="entry name" value="PHP"/>
    <property type="match status" value="1"/>
</dbReference>
<feature type="domain" description="Polymerase/histidinol phosphatase N-terminal" evidence="1">
    <location>
        <begin position="3"/>
        <end position="68"/>
    </location>
</feature>